<dbReference type="Proteomes" id="UP000298340">
    <property type="component" value="Unassembled WGS sequence"/>
</dbReference>
<comment type="caution">
    <text evidence="3">The sequence shown here is derived from an EMBL/GenBank/DDBJ whole genome shotgun (WGS) entry which is preliminary data.</text>
</comment>
<dbReference type="GO" id="GO:0019556">
    <property type="term" value="P:L-histidine catabolic process to glutamate and formamide"/>
    <property type="evidence" value="ECO:0007669"/>
    <property type="project" value="InterPro"/>
</dbReference>
<dbReference type="InterPro" id="IPR011059">
    <property type="entry name" value="Metal-dep_hydrolase_composite"/>
</dbReference>
<evidence type="ECO:0000256" key="2">
    <source>
        <dbReference type="ARBA" id="ARBA00022801"/>
    </source>
</evidence>
<accession>A0A4Y7U2H3</accession>
<evidence type="ECO:0000256" key="1">
    <source>
        <dbReference type="ARBA" id="ARBA00022723"/>
    </source>
</evidence>
<dbReference type="GO" id="GO:0050480">
    <property type="term" value="F:imidazolonepropionase activity"/>
    <property type="evidence" value="ECO:0007669"/>
    <property type="project" value="TreeGrafter"/>
</dbReference>
<proteinExistence type="predicted"/>
<dbReference type="Gene3D" id="3.20.20.140">
    <property type="entry name" value="Metal-dependent hydrolases"/>
    <property type="match status" value="1"/>
</dbReference>
<keyword evidence="1" id="KW-0479">Metal-binding</keyword>
<dbReference type="AlphaFoldDB" id="A0A4Y7U2H3"/>
<protein>
    <submittedName>
        <fullName evidence="3">Imidazolonepropionase</fullName>
    </submittedName>
</protein>
<dbReference type="GO" id="GO:0046872">
    <property type="term" value="F:metal ion binding"/>
    <property type="evidence" value="ECO:0007669"/>
    <property type="project" value="UniProtKB-KW"/>
</dbReference>
<feature type="non-terminal residue" evidence="3">
    <location>
        <position position="88"/>
    </location>
</feature>
<gene>
    <name evidence="3" type="ORF">D0809_29655</name>
</gene>
<name>A0A4Y7U2H3_9FLAO</name>
<evidence type="ECO:0000313" key="3">
    <source>
        <dbReference type="EMBL" id="TEB40626.1"/>
    </source>
</evidence>
<dbReference type="InterPro" id="IPR005920">
    <property type="entry name" value="HutI"/>
</dbReference>
<evidence type="ECO:0000313" key="4">
    <source>
        <dbReference type="Proteomes" id="UP000298340"/>
    </source>
</evidence>
<dbReference type="EMBL" id="QWDN01001092">
    <property type="protein sequence ID" value="TEB40626.1"/>
    <property type="molecule type" value="Genomic_DNA"/>
</dbReference>
<dbReference type="PANTHER" id="PTHR42752:SF1">
    <property type="entry name" value="IMIDAZOLONEPROPIONASE-RELATED"/>
    <property type="match status" value="1"/>
</dbReference>
<dbReference type="Gene3D" id="2.30.40.10">
    <property type="entry name" value="Urease, subunit C, domain 1"/>
    <property type="match status" value="1"/>
</dbReference>
<sequence length="88" mass="9692">MITLLTNIKELLQVRETSISKVSGSEMAVLPSIKNAFLILKGNLIADFGEMKNLPEIKADKVIDATGRIVLPAWCDSHTHIVYAGNRE</sequence>
<keyword evidence="2" id="KW-0378">Hydrolase</keyword>
<dbReference type="PANTHER" id="PTHR42752">
    <property type="entry name" value="IMIDAZOLONEPROPIONASE"/>
    <property type="match status" value="1"/>
</dbReference>
<organism evidence="3 4">
    <name type="scientific">Flavobacterium circumlabens</name>
    <dbReference type="NCBI Taxonomy" id="2133765"/>
    <lineage>
        <taxon>Bacteria</taxon>
        <taxon>Pseudomonadati</taxon>
        <taxon>Bacteroidota</taxon>
        <taxon>Flavobacteriia</taxon>
        <taxon>Flavobacteriales</taxon>
        <taxon>Flavobacteriaceae</taxon>
        <taxon>Flavobacterium</taxon>
    </lineage>
</organism>
<reference evidence="3 4" key="1">
    <citation type="journal article" date="2018" name="Syst. Appl. Microbiol.">
        <title>Flavobacterium circumlabens sp. nov. and Flavobacterium cupreum sp. nov., two psychrotrophic species isolated from Antarctic environmental samples.</title>
        <authorList>
            <person name="Kralova S."/>
            <person name="Busse H.J."/>
            <person name="Svec P."/>
            <person name="Maslanova I."/>
            <person name="Stankova E."/>
            <person name="Bartak M."/>
            <person name="Sedlacek I."/>
        </authorList>
    </citation>
    <scope>NUCLEOTIDE SEQUENCE [LARGE SCALE GENOMIC DNA]</scope>
    <source>
        <strain evidence="3 4">CCM 8828</strain>
    </source>
</reference>
<dbReference type="SUPFAM" id="SSF51338">
    <property type="entry name" value="Composite domain of metallo-dependent hydrolases"/>
    <property type="match status" value="1"/>
</dbReference>
<dbReference type="GO" id="GO:0005737">
    <property type="term" value="C:cytoplasm"/>
    <property type="evidence" value="ECO:0007669"/>
    <property type="project" value="InterPro"/>
</dbReference>